<dbReference type="Proteomes" id="UP001358586">
    <property type="component" value="Chromosome 2"/>
</dbReference>
<gene>
    <name evidence="1" type="ORF">PVK06_004276</name>
</gene>
<comment type="caution">
    <text evidence="1">The sequence shown here is derived from an EMBL/GenBank/DDBJ whole genome shotgun (WGS) entry which is preliminary data.</text>
</comment>
<organism evidence="1 2">
    <name type="scientific">Gossypium arboreum</name>
    <name type="common">Tree cotton</name>
    <name type="synonym">Gossypium nanking</name>
    <dbReference type="NCBI Taxonomy" id="29729"/>
    <lineage>
        <taxon>Eukaryota</taxon>
        <taxon>Viridiplantae</taxon>
        <taxon>Streptophyta</taxon>
        <taxon>Embryophyta</taxon>
        <taxon>Tracheophyta</taxon>
        <taxon>Spermatophyta</taxon>
        <taxon>Magnoliopsida</taxon>
        <taxon>eudicotyledons</taxon>
        <taxon>Gunneridae</taxon>
        <taxon>Pentapetalae</taxon>
        <taxon>rosids</taxon>
        <taxon>malvids</taxon>
        <taxon>Malvales</taxon>
        <taxon>Malvaceae</taxon>
        <taxon>Malvoideae</taxon>
        <taxon>Gossypium</taxon>
    </lineage>
</organism>
<dbReference type="EMBL" id="JARKNE010000002">
    <property type="protein sequence ID" value="KAK5841950.1"/>
    <property type="molecule type" value="Genomic_DNA"/>
</dbReference>
<reference evidence="1 2" key="1">
    <citation type="submission" date="2023-03" db="EMBL/GenBank/DDBJ databases">
        <title>WGS of Gossypium arboreum.</title>
        <authorList>
            <person name="Yu D."/>
        </authorList>
    </citation>
    <scope>NUCLEOTIDE SEQUENCE [LARGE SCALE GENOMIC DNA]</scope>
    <source>
        <tissue evidence="1">Leaf</tissue>
    </source>
</reference>
<accession>A0ABR0QRL5</accession>
<name>A0ABR0QRL5_GOSAR</name>
<evidence type="ECO:0000313" key="2">
    <source>
        <dbReference type="Proteomes" id="UP001358586"/>
    </source>
</evidence>
<protein>
    <submittedName>
        <fullName evidence="1">Uncharacterized protein</fullName>
    </submittedName>
</protein>
<proteinExistence type="predicted"/>
<sequence>MIYGGRVEMAWLQNNFVELAKDSTEEKRERYTQAYILHIIGGILMLDKSRSLVHLRSLMAYIVSTYSDRI</sequence>
<keyword evidence="2" id="KW-1185">Reference proteome</keyword>
<evidence type="ECO:0000313" key="1">
    <source>
        <dbReference type="EMBL" id="KAK5841950.1"/>
    </source>
</evidence>